<dbReference type="Proteomes" id="UP000051036">
    <property type="component" value="Unassembled WGS sequence"/>
</dbReference>
<dbReference type="Pfam" id="PF04397">
    <property type="entry name" value="LytTR"/>
    <property type="match status" value="1"/>
</dbReference>
<evidence type="ECO:0000256" key="3">
    <source>
        <dbReference type="ARBA" id="ARBA00023159"/>
    </source>
</evidence>
<dbReference type="InterPro" id="IPR011006">
    <property type="entry name" value="CheY-like_superfamily"/>
</dbReference>
<dbReference type="GO" id="GO:0000156">
    <property type="term" value="F:phosphorelay response regulator activity"/>
    <property type="evidence" value="ECO:0007669"/>
    <property type="project" value="InterPro"/>
</dbReference>
<evidence type="ECO:0000256" key="5">
    <source>
        <dbReference type="PROSITE-ProRule" id="PRU00169"/>
    </source>
</evidence>
<dbReference type="PANTHER" id="PTHR37299:SF3">
    <property type="entry name" value="STAGE 0 SPORULATION PROTEIN A HOMOLOG"/>
    <property type="match status" value="1"/>
</dbReference>
<dbReference type="Gene3D" id="3.40.50.2300">
    <property type="match status" value="1"/>
</dbReference>
<dbReference type="PATRIC" id="fig|1423763.3.peg.1240"/>
<gene>
    <name evidence="8" type="ORF">FC46_GL001224</name>
</gene>
<dbReference type="SMART" id="SM00448">
    <property type="entry name" value="REC"/>
    <property type="match status" value="1"/>
</dbReference>
<dbReference type="PANTHER" id="PTHR37299">
    <property type="entry name" value="TRANSCRIPTIONAL REGULATOR-RELATED"/>
    <property type="match status" value="1"/>
</dbReference>
<evidence type="ECO:0000256" key="1">
    <source>
        <dbReference type="ARBA" id="ARBA00022490"/>
    </source>
</evidence>
<dbReference type="InterPro" id="IPR007492">
    <property type="entry name" value="LytTR_DNA-bd_dom"/>
</dbReference>
<keyword evidence="2" id="KW-0902">Two-component regulatory system</keyword>
<dbReference type="InterPro" id="IPR046947">
    <property type="entry name" value="LytR-like"/>
</dbReference>
<accession>A0A0R1U6N4</accession>
<feature type="domain" description="HTH LytTR-type" evidence="7">
    <location>
        <begin position="152"/>
        <end position="252"/>
    </location>
</feature>
<feature type="modified residue" description="4-aspartylphosphate" evidence="5">
    <location>
        <position position="65"/>
    </location>
</feature>
<evidence type="ECO:0000259" key="7">
    <source>
        <dbReference type="PROSITE" id="PS50930"/>
    </source>
</evidence>
<dbReference type="RefSeq" id="WP_057799723.1">
    <property type="nucleotide sequence ID" value="NZ_AZFM01000036.1"/>
</dbReference>
<feature type="domain" description="Response regulatory" evidence="6">
    <location>
        <begin position="4"/>
        <end position="134"/>
    </location>
</feature>
<dbReference type="STRING" id="1423763.FC46_GL001224"/>
<sequence>MKYPVFICDDEQEQINLITQLVKTAEFVLSENTKIEFSITSATTSEEVKDYLSTNNFSGGIYFLDVELGSDQESQAGFDLAELIKQKDNKAQIIFVTSHADLSIITYQRELGPVDYIVKTSDIVEFQKYVIRAIKKATQSINQFEYKKEMSFTYSLGAMVKRVDLDDVIYIITAPPHKLLLTMTTGEGRFLGSINEYAKNNPKLLKISQSCLVNPKNISSIDFRTRKVTFINGDTTYFSQSNTKKMRELQAELLSPKNA</sequence>
<reference evidence="8 9" key="1">
    <citation type="journal article" date="2015" name="Genome Announc.">
        <title>Expanding the biotechnology potential of lactobacilli through comparative genomics of 213 strains and associated genera.</title>
        <authorList>
            <person name="Sun Z."/>
            <person name="Harris H.M."/>
            <person name="McCann A."/>
            <person name="Guo C."/>
            <person name="Argimon S."/>
            <person name="Zhang W."/>
            <person name="Yang X."/>
            <person name="Jeffery I.B."/>
            <person name="Cooney J.C."/>
            <person name="Kagawa T.F."/>
            <person name="Liu W."/>
            <person name="Song Y."/>
            <person name="Salvetti E."/>
            <person name="Wrobel A."/>
            <person name="Rasinkangas P."/>
            <person name="Parkhill J."/>
            <person name="Rea M.C."/>
            <person name="O'Sullivan O."/>
            <person name="Ritari J."/>
            <person name="Douillard F.P."/>
            <person name="Paul Ross R."/>
            <person name="Yang R."/>
            <person name="Briner A.E."/>
            <person name="Felis G.E."/>
            <person name="de Vos W.M."/>
            <person name="Barrangou R."/>
            <person name="Klaenhammer T.R."/>
            <person name="Caufield P.W."/>
            <person name="Cui Y."/>
            <person name="Zhang H."/>
            <person name="O'Toole P.W."/>
        </authorList>
    </citation>
    <scope>NUCLEOTIDE SEQUENCE [LARGE SCALE GENOMIC DNA]</scope>
    <source>
        <strain evidence="8 9">DSM 16043</strain>
    </source>
</reference>
<evidence type="ECO:0000259" key="6">
    <source>
        <dbReference type="PROSITE" id="PS50110"/>
    </source>
</evidence>
<keyword evidence="9" id="KW-1185">Reference proteome</keyword>
<dbReference type="PROSITE" id="PS50110">
    <property type="entry name" value="RESPONSE_REGULATORY"/>
    <property type="match status" value="1"/>
</dbReference>
<dbReference type="GO" id="GO:0003677">
    <property type="term" value="F:DNA binding"/>
    <property type="evidence" value="ECO:0007669"/>
    <property type="project" value="InterPro"/>
</dbReference>
<dbReference type="InterPro" id="IPR001789">
    <property type="entry name" value="Sig_transdc_resp-reg_receiver"/>
</dbReference>
<dbReference type="Gene3D" id="2.40.50.1020">
    <property type="entry name" value="LytTr DNA-binding domain"/>
    <property type="match status" value="1"/>
</dbReference>
<dbReference type="EMBL" id="AZFM01000036">
    <property type="protein sequence ID" value="KRL88864.1"/>
    <property type="molecule type" value="Genomic_DNA"/>
</dbReference>
<evidence type="ECO:0000256" key="2">
    <source>
        <dbReference type="ARBA" id="ARBA00023012"/>
    </source>
</evidence>
<comment type="function">
    <text evidence="4">Required for high-level post-exponential phase expression of a series of secreted proteins.</text>
</comment>
<proteinExistence type="predicted"/>
<dbReference type="AlphaFoldDB" id="A0A0R1U6N4"/>
<evidence type="ECO:0000313" key="9">
    <source>
        <dbReference type="Proteomes" id="UP000051036"/>
    </source>
</evidence>
<organism evidence="8 9">
    <name type="scientific">Lactobacillus kalixensis DSM 16043</name>
    <dbReference type="NCBI Taxonomy" id="1423763"/>
    <lineage>
        <taxon>Bacteria</taxon>
        <taxon>Bacillati</taxon>
        <taxon>Bacillota</taxon>
        <taxon>Bacilli</taxon>
        <taxon>Lactobacillales</taxon>
        <taxon>Lactobacillaceae</taxon>
        <taxon>Lactobacillus</taxon>
    </lineage>
</organism>
<dbReference type="Pfam" id="PF00072">
    <property type="entry name" value="Response_reg"/>
    <property type="match status" value="1"/>
</dbReference>
<dbReference type="PROSITE" id="PS50930">
    <property type="entry name" value="HTH_LYTTR"/>
    <property type="match status" value="1"/>
</dbReference>
<name>A0A0R1U6N4_9LACO</name>
<keyword evidence="1" id="KW-0963">Cytoplasm</keyword>
<dbReference type="SMART" id="SM00850">
    <property type="entry name" value="LytTR"/>
    <property type="match status" value="1"/>
</dbReference>
<keyword evidence="3" id="KW-0010">Activator</keyword>
<dbReference type="SUPFAM" id="SSF52172">
    <property type="entry name" value="CheY-like"/>
    <property type="match status" value="1"/>
</dbReference>
<evidence type="ECO:0000256" key="4">
    <source>
        <dbReference type="ARBA" id="ARBA00037164"/>
    </source>
</evidence>
<keyword evidence="5" id="KW-0597">Phosphoprotein</keyword>
<dbReference type="OrthoDB" id="9809318at2"/>
<comment type="caution">
    <text evidence="8">The sequence shown here is derived from an EMBL/GenBank/DDBJ whole genome shotgun (WGS) entry which is preliminary data.</text>
</comment>
<evidence type="ECO:0000313" key="8">
    <source>
        <dbReference type="EMBL" id="KRL88864.1"/>
    </source>
</evidence>
<protein>
    <submittedName>
        <fullName evidence="8">AbpR response regulator</fullName>
    </submittedName>
</protein>